<dbReference type="AlphaFoldDB" id="A0A4R9C2S0"/>
<dbReference type="Gene3D" id="3.50.7.10">
    <property type="entry name" value="GroEL"/>
    <property type="match status" value="1"/>
</dbReference>
<dbReference type="PANTHER" id="PTHR45633">
    <property type="entry name" value="60 KDA HEAT SHOCK PROTEIN, MITOCHONDRIAL"/>
    <property type="match status" value="1"/>
</dbReference>
<dbReference type="SUPFAM" id="SSF52029">
    <property type="entry name" value="GroEL apical domain-like"/>
    <property type="match status" value="1"/>
</dbReference>
<sequence length="541" mass="58229">MSREIKYGLDSRKALEAGINKLADAVKVTVGPKGRNVVIDRGYGAPLITNDGVTIAKEIDLKDKFENMGAQLLKEVSIKTNDVAGDGTTTATILAQAIVREGLKNIAAGANPIILQKGIKKATQLVVEKIKSFSIPVDSTNSIAQVGSISSADKKIGELIAEAMEKIGKNGVITVEESKTMETNLQIVEGMQFDKGFLSSYMVSNADKKIAELDNPYILITDKKIGNIQEILPILEQIVEVSKPLLIIAEDIEGEALTTLILNKIRGTFNVVAVKAPSFGENRIKILEDIAILTGTKVFKSELDDDLKLVKLDELGSAKKVNVDKDSTTIVDGLGSKEELENRINSIKNDILNSDSDFDIERYKSRLAKLSGGVALIQVGAITEVEMKEKKLRIEDALAATKAAVEEGIVPGGGTVLLDSIKYLDEYISTIEGDEKTGAIIISKALEYPAKQIAENAGVEGSVIVDKVKNLDAGIGYDALNNKYVNMIEEGIVDPTKVTRSALENASSIGSMILTTEAAITESFDEKELNQTSPNMNGLNF</sequence>
<dbReference type="NCBIfam" id="TIGR02348">
    <property type="entry name" value="GroEL"/>
    <property type="match status" value="1"/>
</dbReference>
<dbReference type="FunFam" id="3.50.7.10:FF:000001">
    <property type="entry name" value="60 kDa chaperonin"/>
    <property type="match status" value="1"/>
</dbReference>
<dbReference type="GO" id="GO:0005737">
    <property type="term" value="C:cytoplasm"/>
    <property type="evidence" value="ECO:0007669"/>
    <property type="project" value="UniProtKB-SubCell"/>
</dbReference>
<dbReference type="EC" id="5.6.1.7" evidence="6"/>
<dbReference type="GO" id="GO:0042026">
    <property type="term" value="P:protein refolding"/>
    <property type="evidence" value="ECO:0007669"/>
    <property type="project" value="UniProtKB-UniRule"/>
</dbReference>
<dbReference type="InterPro" id="IPR027409">
    <property type="entry name" value="GroEL-like_apical_dom_sf"/>
</dbReference>
<evidence type="ECO:0000256" key="2">
    <source>
        <dbReference type="ARBA" id="ARBA00022741"/>
    </source>
</evidence>
<evidence type="ECO:0000256" key="7">
    <source>
        <dbReference type="RuleBase" id="RU000418"/>
    </source>
</evidence>
<dbReference type="SUPFAM" id="SSF48592">
    <property type="entry name" value="GroEL equatorial domain-like"/>
    <property type="match status" value="1"/>
</dbReference>
<dbReference type="GeneID" id="97031484"/>
<protein>
    <recommendedName>
        <fullName evidence="6">Chaperonin GroEL</fullName>
        <ecNumber evidence="6">5.6.1.7</ecNumber>
    </recommendedName>
    <alternativeName>
        <fullName evidence="6">60 kDa chaperonin</fullName>
    </alternativeName>
    <alternativeName>
        <fullName evidence="6">Chaperonin-60</fullName>
        <shortName evidence="6">Cpn60</shortName>
    </alternativeName>
</protein>
<dbReference type="NCBIfam" id="NF009488">
    <property type="entry name" value="PRK12850.1"/>
    <property type="match status" value="1"/>
</dbReference>
<comment type="function">
    <text evidence="6 8">Together with its co-chaperonin GroES, plays an essential role in assisting protein folding. The GroEL-GroES system forms a nano-cage that allows encapsulation of the non-native substrate proteins and provides a physical environment optimized to promote and accelerate protein folding.</text>
</comment>
<evidence type="ECO:0000256" key="8">
    <source>
        <dbReference type="RuleBase" id="RU000419"/>
    </source>
</evidence>
<dbReference type="EMBL" id="SCFR01000003">
    <property type="protein sequence ID" value="TFF67350.1"/>
    <property type="molecule type" value="Genomic_DNA"/>
</dbReference>
<dbReference type="CDD" id="cd03344">
    <property type="entry name" value="GroEL"/>
    <property type="match status" value="1"/>
</dbReference>
<dbReference type="Gene3D" id="3.30.260.10">
    <property type="entry name" value="TCP-1-like chaperonin intermediate domain"/>
    <property type="match status" value="1"/>
</dbReference>
<dbReference type="OrthoDB" id="9766614at2"/>
<dbReference type="GO" id="GO:0140662">
    <property type="term" value="F:ATP-dependent protein folding chaperone"/>
    <property type="evidence" value="ECO:0007669"/>
    <property type="project" value="InterPro"/>
</dbReference>
<feature type="binding site" evidence="6">
    <location>
        <begin position="86"/>
        <end position="90"/>
    </location>
    <ligand>
        <name>ATP</name>
        <dbReference type="ChEBI" id="CHEBI:30616"/>
    </ligand>
</feature>
<name>A0A4R9C2S0_9FIRM</name>
<dbReference type="InterPro" id="IPR018370">
    <property type="entry name" value="Chaperonin_Cpn60_CS"/>
</dbReference>
<dbReference type="InterPro" id="IPR001844">
    <property type="entry name" value="Cpn60/GroEL"/>
</dbReference>
<comment type="caution">
    <text evidence="6">Lacks conserved residue(s) required for the propagation of feature annotation.</text>
</comment>
<dbReference type="InterPro" id="IPR027410">
    <property type="entry name" value="TCP-1-like_intermed_sf"/>
</dbReference>
<gene>
    <name evidence="6 9" type="primary">groL</name>
    <name evidence="6" type="synonym">groEL</name>
    <name evidence="9" type="ORF">EQF91_01625</name>
</gene>
<dbReference type="InterPro" id="IPR002423">
    <property type="entry name" value="Cpn60/GroEL/TCP-1"/>
</dbReference>
<dbReference type="NCBIfam" id="NF000592">
    <property type="entry name" value="PRK00013.1"/>
    <property type="match status" value="1"/>
</dbReference>
<dbReference type="GO" id="GO:0051082">
    <property type="term" value="F:unfolded protein binding"/>
    <property type="evidence" value="ECO:0007669"/>
    <property type="project" value="UniProtKB-UniRule"/>
</dbReference>
<keyword evidence="4 6" id="KW-0143">Chaperone</keyword>
<dbReference type="PROSITE" id="PS00296">
    <property type="entry name" value="CHAPERONINS_CPN60"/>
    <property type="match status" value="1"/>
</dbReference>
<keyword evidence="3 6" id="KW-0067">ATP-binding</keyword>
<keyword evidence="10" id="KW-1185">Reference proteome</keyword>
<comment type="subunit">
    <text evidence="6 8">Forms a cylinder of 14 subunits composed of two heptameric rings stacked back-to-back. Interacts with the co-chaperonin GroES.</text>
</comment>
<feature type="binding site" evidence="6">
    <location>
        <position position="413"/>
    </location>
    <ligand>
        <name>ATP</name>
        <dbReference type="ChEBI" id="CHEBI:30616"/>
    </ligand>
</feature>
<organism evidence="9 10">
    <name type="scientific">Helcococcus ovis</name>
    <dbReference type="NCBI Taxonomy" id="72026"/>
    <lineage>
        <taxon>Bacteria</taxon>
        <taxon>Bacillati</taxon>
        <taxon>Bacillota</taxon>
        <taxon>Tissierellia</taxon>
        <taxon>Tissierellales</taxon>
        <taxon>Peptoniphilaceae</taxon>
        <taxon>Helcococcus</taxon>
    </lineage>
</organism>
<feature type="binding site" evidence="6">
    <location>
        <position position="494"/>
    </location>
    <ligand>
        <name>ATP</name>
        <dbReference type="ChEBI" id="CHEBI:30616"/>
    </ligand>
</feature>
<dbReference type="GO" id="GO:0016853">
    <property type="term" value="F:isomerase activity"/>
    <property type="evidence" value="ECO:0007669"/>
    <property type="project" value="UniProtKB-KW"/>
</dbReference>
<evidence type="ECO:0000256" key="6">
    <source>
        <dbReference type="HAMAP-Rule" id="MF_00600"/>
    </source>
</evidence>
<proteinExistence type="inferred from homology"/>
<dbReference type="RefSeq" id="WP_134712017.1">
    <property type="nucleotide sequence ID" value="NZ_CP119081.1"/>
</dbReference>
<dbReference type="GO" id="GO:0005524">
    <property type="term" value="F:ATP binding"/>
    <property type="evidence" value="ECO:0007669"/>
    <property type="project" value="UniProtKB-UniRule"/>
</dbReference>
<dbReference type="InterPro" id="IPR027413">
    <property type="entry name" value="GROEL-like_equatorial_sf"/>
</dbReference>
<evidence type="ECO:0000256" key="4">
    <source>
        <dbReference type="ARBA" id="ARBA00023186"/>
    </source>
</evidence>
<comment type="similarity">
    <text evidence="1 6 7">Belongs to the chaperonin (HSP60) family.</text>
</comment>
<dbReference type="NCBIfam" id="NF009487">
    <property type="entry name" value="PRK12849.1"/>
    <property type="match status" value="1"/>
</dbReference>
<evidence type="ECO:0000256" key="3">
    <source>
        <dbReference type="ARBA" id="ARBA00022840"/>
    </source>
</evidence>
<dbReference type="Pfam" id="PF00118">
    <property type="entry name" value="Cpn60_TCP1"/>
    <property type="match status" value="1"/>
</dbReference>
<evidence type="ECO:0000256" key="5">
    <source>
        <dbReference type="ARBA" id="ARBA00023235"/>
    </source>
</evidence>
<keyword evidence="2 6" id="KW-0547">Nucleotide-binding</keyword>
<feature type="binding site" evidence="6">
    <location>
        <begin position="29"/>
        <end position="32"/>
    </location>
    <ligand>
        <name>ATP</name>
        <dbReference type="ChEBI" id="CHEBI:30616"/>
    </ligand>
</feature>
<accession>A0A4R9C2S0</accession>
<reference evidence="9 10" key="1">
    <citation type="submission" date="2019-01" db="EMBL/GenBank/DDBJ databases">
        <title>Draft Genome Sequences of Helcococcus ovis Strains Isolated from the Uterus and Vagina of Dairy Cows with Metritis.</title>
        <authorList>
            <person name="Cunha F."/>
            <person name="Jeon S.J."/>
            <person name="Kutzer P."/>
            <person name="Galvao K.N."/>
        </authorList>
    </citation>
    <scope>NUCLEOTIDE SEQUENCE [LARGE SCALE GENOMIC DNA]</scope>
    <source>
        <strain evidence="9 10">KG-37</strain>
    </source>
</reference>
<dbReference type="PRINTS" id="PR00298">
    <property type="entry name" value="CHAPERONIN60"/>
</dbReference>
<dbReference type="Gene3D" id="1.10.560.10">
    <property type="entry name" value="GroEL-like equatorial domain"/>
    <property type="match status" value="1"/>
</dbReference>
<dbReference type="NCBIfam" id="NF009489">
    <property type="entry name" value="PRK12851.1"/>
    <property type="match status" value="1"/>
</dbReference>
<dbReference type="SUPFAM" id="SSF54849">
    <property type="entry name" value="GroEL-intermediate domain like"/>
    <property type="match status" value="1"/>
</dbReference>
<comment type="subcellular location">
    <subcellularLocation>
        <location evidence="6">Cytoplasm</location>
    </subcellularLocation>
</comment>
<dbReference type="Proteomes" id="UP000297454">
    <property type="component" value="Unassembled WGS sequence"/>
</dbReference>
<keyword evidence="5 6" id="KW-0413">Isomerase</keyword>
<evidence type="ECO:0000313" key="9">
    <source>
        <dbReference type="EMBL" id="TFF67350.1"/>
    </source>
</evidence>
<feature type="binding site" evidence="6">
    <location>
        <begin position="478"/>
        <end position="480"/>
    </location>
    <ligand>
        <name>ATP</name>
        <dbReference type="ChEBI" id="CHEBI:30616"/>
    </ligand>
</feature>
<keyword evidence="6" id="KW-0963">Cytoplasm</keyword>
<dbReference type="HAMAP" id="MF_00600">
    <property type="entry name" value="CH60"/>
    <property type="match status" value="1"/>
</dbReference>
<evidence type="ECO:0000313" key="10">
    <source>
        <dbReference type="Proteomes" id="UP000297454"/>
    </source>
</evidence>
<evidence type="ECO:0000256" key="1">
    <source>
        <dbReference type="ARBA" id="ARBA00006607"/>
    </source>
</evidence>
<comment type="caution">
    <text evidence="9">The sequence shown here is derived from an EMBL/GenBank/DDBJ whole genome shotgun (WGS) entry which is preliminary data.</text>
</comment>